<dbReference type="OrthoDB" id="158485at2759"/>
<dbReference type="Proteomes" id="UP000654075">
    <property type="component" value="Unassembled WGS sequence"/>
</dbReference>
<feature type="region of interest" description="Disordered" evidence="1">
    <location>
        <begin position="1"/>
        <end position="34"/>
    </location>
</feature>
<protein>
    <submittedName>
        <fullName evidence="2">Uncharacterized protein</fullName>
    </submittedName>
</protein>
<dbReference type="EMBL" id="CAJNNV010002946">
    <property type="protein sequence ID" value="CAE8588129.1"/>
    <property type="molecule type" value="Genomic_DNA"/>
</dbReference>
<proteinExistence type="predicted"/>
<feature type="region of interest" description="Disordered" evidence="1">
    <location>
        <begin position="52"/>
        <end position="78"/>
    </location>
</feature>
<name>A0A813DJT9_POLGL</name>
<evidence type="ECO:0000313" key="2">
    <source>
        <dbReference type="EMBL" id="CAE8588129.1"/>
    </source>
</evidence>
<feature type="compositionally biased region" description="Low complexity" evidence="1">
    <location>
        <begin position="63"/>
        <end position="76"/>
    </location>
</feature>
<comment type="caution">
    <text evidence="2">The sequence shown here is derived from an EMBL/GenBank/DDBJ whole genome shotgun (WGS) entry which is preliminary data.</text>
</comment>
<evidence type="ECO:0000256" key="1">
    <source>
        <dbReference type="SAM" id="MobiDB-lite"/>
    </source>
</evidence>
<feature type="region of interest" description="Disordered" evidence="1">
    <location>
        <begin position="129"/>
        <end position="173"/>
    </location>
</feature>
<dbReference type="AlphaFoldDB" id="A0A813DJT9"/>
<organism evidence="2 3">
    <name type="scientific">Polarella glacialis</name>
    <name type="common">Dinoflagellate</name>
    <dbReference type="NCBI Taxonomy" id="89957"/>
    <lineage>
        <taxon>Eukaryota</taxon>
        <taxon>Sar</taxon>
        <taxon>Alveolata</taxon>
        <taxon>Dinophyceae</taxon>
        <taxon>Suessiales</taxon>
        <taxon>Suessiaceae</taxon>
        <taxon>Polarella</taxon>
    </lineage>
</organism>
<gene>
    <name evidence="2" type="ORF">PGLA1383_LOCUS6937</name>
</gene>
<keyword evidence="3" id="KW-1185">Reference proteome</keyword>
<feature type="compositionally biased region" description="Gly residues" evidence="1">
    <location>
        <begin position="151"/>
        <end position="164"/>
    </location>
</feature>
<evidence type="ECO:0000313" key="3">
    <source>
        <dbReference type="Proteomes" id="UP000654075"/>
    </source>
</evidence>
<dbReference type="InterPro" id="IPR034660">
    <property type="entry name" value="DinB/YfiT-like"/>
</dbReference>
<dbReference type="SUPFAM" id="SSF109854">
    <property type="entry name" value="DinB/YfiT-like putative metalloenzymes"/>
    <property type="match status" value="1"/>
</dbReference>
<accession>A0A813DJT9</accession>
<reference evidence="2" key="1">
    <citation type="submission" date="2021-02" db="EMBL/GenBank/DDBJ databases">
        <authorList>
            <person name="Dougan E. K."/>
            <person name="Rhodes N."/>
            <person name="Thang M."/>
            <person name="Chan C."/>
        </authorList>
    </citation>
    <scope>NUCLEOTIDE SEQUENCE</scope>
</reference>
<dbReference type="Gene3D" id="1.20.120.450">
    <property type="entry name" value="dinb family like domain"/>
    <property type="match status" value="1"/>
</dbReference>
<sequence>MADGPGDSRQQEDGEGSAVANGVPPEQRSDSKTVSAALGLTLRWAASGQRTIVSSNHEDSKGSCPSAAALSESSSGPSGGDDFVAYPATLGAGLGTSALPLTAKAVNEPAEDWAWLAAWTAKWLQEQRVRHSGSQGSPPKLQKSDARSSLGGPGSWPGGPGNGEGTLDDGAAGGAAQDPLDWFAFGFCQFSIPCIVWDADRVRLELDYCGSLQLYGQVPQEGDCNKPPVARFGYNCTTCARATEVGGSGPAETPAVEGVAALEDIPGRLLSLADGWEGIVSSRDEAWFSSHFSYSDTSGAEVQGTVGKALAQVFNHGTHHRGQLTSAISEDSCQPYPVVQIRIRRL</sequence>